<dbReference type="RefSeq" id="WP_002510528.1">
    <property type="nucleotide sequence ID" value="NZ_AP019698.1"/>
</dbReference>
<dbReference type="EMBL" id="UGZE01000001">
    <property type="protein sequence ID" value="SUJ23064.1"/>
    <property type="molecule type" value="Genomic_DNA"/>
</dbReference>
<evidence type="ECO:0000313" key="5">
    <source>
        <dbReference type="Proteomes" id="UP000321598"/>
    </source>
</evidence>
<keyword evidence="5" id="KW-1185">Reference proteome</keyword>
<feature type="transmembrane region" description="Helical" evidence="1">
    <location>
        <begin position="63"/>
        <end position="82"/>
    </location>
</feature>
<sequence length="153" mass="17149">MDENQKSRVTKTAHFIAYSSLILAILSAIHNFIVLDDSVVRQLLTNSGQKATDNAIGTIRNSFQYTGVMYVLAYLAGIIAIWNRHTYLWWFMFAAFTTNVLYNLINVSVVLQAISDAKSVLSTLPLIIVLVASTLIAIYMLVVSIKRKSTFNR</sequence>
<dbReference type="AlphaFoldDB" id="A0A2T7BVB2"/>
<reference evidence="3 4" key="1">
    <citation type="submission" date="2018-06" db="EMBL/GenBank/DDBJ databases">
        <authorList>
            <consortium name="Pathogen Informatics"/>
            <person name="Doyle S."/>
        </authorList>
    </citation>
    <scope>NUCLEOTIDE SEQUENCE [LARGE SCALE GENOMIC DNA]</scope>
    <source>
        <strain evidence="3 4">NCTC12413</strain>
    </source>
</reference>
<gene>
    <name evidence="3" type="ORF">NCTC12413_02084</name>
    <name evidence="2" type="ORF">SAR03_06180</name>
</gene>
<dbReference type="Proteomes" id="UP000254956">
    <property type="component" value="Unassembled WGS sequence"/>
</dbReference>
<accession>A0A2T7BVB2</accession>
<keyword evidence="1" id="KW-0472">Membrane</keyword>
<organism evidence="3 4">
    <name type="scientific">Staphylococcus arlettae</name>
    <dbReference type="NCBI Taxonomy" id="29378"/>
    <lineage>
        <taxon>Bacteria</taxon>
        <taxon>Bacillati</taxon>
        <taxon>Bacillota</taxon>
        <taxon>Bacilli</taxon>
        <taxon>Bacillales</taxon>
        <taxon>Staphylococcaceae</taxon>
        <taxon>Staphylococcus</taxon>
    </lineage>
</organism>
<evidence type="ECO:0000313" key="4">
    <source>
        <dbReference type="Proteomes" id="UP000254956"/>
    </source>
</evidence>
<dbReference type="EMBL" id="BKAV01000003">
    <property type="protein sequence ID" value="GEP99580.1"/>
    <property type="molecule type" value="Genomic_DNA"/>
</dbReference>
<dbReference type="GeneID" id="97288387"/>
<evidence type="ECO:0000313" key="2">
    <source>
        <dbReference type="EMBL" id="GEP99580.1"/>
    </source>
</evidence>
<name>A0A2T7BVB2_9STAP</name>
<keyword evidence="1" id="KW-0812">Transmembrane</keyword>
<dbReference type="OrthoDB" id="2408347at2"/>
<reference evidence="2 5" key="2">
    <citation type="submission" date="2019-07" db="EMBL/GenBank/DDBJ databases">
        <title>Whole genome shotgun sequence of Staphylococcus arlettae NBRC 109765.</title>
        <authorList>
            <person name="Hosoyama A."/>
            <person name="Uohara A."/>
            <person name="Ohji S."/>
            <person name="Ichikawa N."/>
        </authorList>
    </citation>
    <scope>NUCLEOTIDE SEQUENCE [LARGE SCALE GENOMIC DNA]</scope>
    <source>
        <strain evidence="2 5">NBRC 109765</strain>
    </source>
</reference>
<feature type="transmembrane region" description="Helical" evidence="1">
    <location>
        <begin position="89"/>
        <end position="114"/>
    </location>
</feature>
<dbReference type="STRING" id="1212545.SARL_09046"/>
<keyword evidence="1" id="KW-1133">Transmembrane helix</keyword>
<feature type="transmembrane region" description="Helical" evidence="1">
    <location>
        <begin position="120"/>
        <end position="143"/>
    </location>
</feature>
<proteinExistence type="predicted"/>
<dbReference type="Proteomes" id="UP000321598">
    <property type="component" value="Unassembled WGS sequence"/>
</dbReference>
<protein>
    <submittedName>
        <fullName evidence="3">Membrane spanning protein</fullName>
    </submittedName>
</protein>
<evidence type="ECO:0000313" key="3">
    <source>
        <dbReference type="EMBL" id="SUJ23064.1"/>
    </source>
</evidence>
<evidence type="ECO:0000256" key="1">
    <source>
        <dbReference type="SAM" id="Phobius"/>
    </source>
</evidence>
<feature type="transmembrane region" description="Helical" evidence="1">
    <location>
        <begin position="12"/>
        <end position="33"/>
    </location>
</feature>